<evidence type="ECO:0000313" key="5">
    <source>
        <dbReference type="EMBL" id="MBK1884086.1"/>
    </source>
</evidence>
<proteinExistence type="predicted"/>
<evidence type="ECO:0000259" key="4">
    <source>
        <dbReference type="PROSITE" id="PS50930"/>
    </source>
</evidence>
<name>A0A934SAT8_9BACT</name>
<dbReference type="PROSITE" id="PS50110">
    <property type="entry name" value="RESPONSE_REGULATORY"/>
    <property type="match status" value="1"/>
</dbReference>
<feature type="domain" description="Response regulatory" evidence="3">
    <location>
        <begin position="5"/>
        <end position="118"/>
    </location>
</feature>
<dbReference type="GO" id="GO:0000976">
    <property type="term" value="F:transcription cis-regulatory region binding"/>
    <property type="evidence" value="ECO:0007669"/>
    <property type="project" value="TreeGrafter"/>
</dbReference>
<dbReference type="GO" id="GO:0000156">
    <property type="term" value="F:phosphorelay response regulator activity"/>
    <property type="evidence" value="ECO:0007669"/>
    <property type="project" value="TreeGrafter"/>
</dbReference>
<dbReference type="RefSeq" id="WP_200272938.1">
    <property type="nucleotide sequence ID" value="NZ_JAENIJ010000034.1"/>
</dbReference>
<dbReference type="GO" id="GO:0005829">
    <property type="term" value="C:cytosol"/>
    <property type="evidence" value="ECO:0007669"/>
    <property type="project" value="TreeGrafter"/>
</dbReference>
<dbReference type="SUPFAM" id="SSF52172">
    <property type="entry name" value="CheY-like"/>
    <property type="match status" value="1"/>
</dbReference>
<dbReference type="CDD" id="cd17532">
    <property type="entry name" value="REC_LytTR_AlgR-like"/>
    <property type="match status" value="1"/>
</dbReference>
<dbReference type="GO" id="GO:0006355">
    <property type="term" value="P:regulation of DNA-templated transcription"/>
    <property type="evidence" value="ECO:0007669"/>
    <property type="project" value="TreeGrafter"/>
</dbReference>
<protein>
    <submittedName>
        <fullName evidence="5">Response regulator</fullName>
    </submittedName>
</protein>
<accession>A0A934SAT8</accession>
<keyword evidence="1" id="KW-0238">DNA-binding</keyword>
<dbReference type="Pfam" id="PF00072">
    <property type="entry name" value="Response_reg"/>
    <property type="match status" value="1"/>
</dbReference>
<evidence type="ECO:0000313" key="6">
    <source>
        <dbReference type="Proteomes" id="UP000603141"/>
    </source>
</evidence>
<feature type="domain" description="HTH LytTR-type" evidence="4">
    <location>
        <begin position="145"/>
        <end position="248"/>
    </location>
</feature>
<keyword evidence="2" id="KW-0597">Phosphoprotein</keyword>
<evidence type="ECO:0000256" key="1">
    <source>
        <dbReference type="ARBA" id="ARBA00023125"/>
    </source>
</evidence>
<evidence type="ECO:0000259" key="3">
    <source>
        <dbReference type="PROSITE" id="PS50110"/>
    </source>
</evidence>
<dbReference type="Proteomes" id="UP000603141">
    <property type="component" value="Unassembled WGS sequence"/>
</dbReference>
<reference evidence="5" key="1">
    <citation type="submission" date="2021-01" db="EMBL/GenBank/DDBJ databases">
        <title>Modified the classification status of verrucomicrobia.</title>
        <authorList>
            <person name="Feng X."/>
        </authorList>
    </citation>
    <scope>NUCLEOTIDE SEQUENCE</scope>
    <source>
        <strain evidence="5">KCTC 22041</strain>
    </source>
</reference>
<dbReference type="PANTHER" id="PTHR48111">
    <property type="entry name" value="REGULATOR OF RPOS"/>
    <property type="match status" value="1"/>
</dbReference>
<evidence type="ECO:0000256" key="2">
    <source>
        <dbReference type="PROSITE-ProRule" id="PRU00169"/>
    </source>
</evidence>
<comment type="caution">
    <text evidence="5">The sequence shown here is derived from an EMBL/GenBank/DDBJ whole genome shotgun (WGS) entry which is preliminary data.</text>
</comment>
<dbReference type="EMBL" id="JAENIJ010000034">
    <property type="protein sequence ID" value="MBK1884086.1"/>
    <property type="molecule type" value="Genomic_DNA"/>
</dbReference>
<dbReference type="SMART" id="SM00850">
    <property type="entry name" value="LytTR"/>
    <property type="match status" value="1"/>
</dbReference>
<dbReference type="Gene3D" id="2.40.50.1020">
    <property type="entry name" value="LytTr DNA-binding domain"/>
    <property type="match status" value="1"/>
</dbReference>
<dbReference type="InterPro" id="IPR039420">
    <property type="entry name" value="WalR-like"/>
</dbReference>
<gene>
    <name evidence="5" type="ORF">JIN85_16825</name>
</gene>
<dbReference type="AlphaFoldDB" id="A0A934SAT8"/>
<dbReference type="InterPro" id="IPR001789">
    <property type="entry name" value="Sig_transdc_resp-reg_receiver"/>
</dbReference>
<feature type="modified residue" description="4-aspartylphosphate" evidence="2">
    <location>
        <position position="56"/>
    </location>
</feature>
<dbReference type="Gene3D" id="3.40.50.2300">
    <property type="match status" value="1"/>
</dbReference>
<dbReference type="PROSITE" id="PS50930">
    <property type="entry name" value="HTH_LYTTR"/>
    <property type="match status" value="1"/>
</dbReference>
<dbReference type="InterPro" id="IPR011006">
    <property type="entry name" value="CheY-like_superfamily"/>
</dbReference>
<keyword evidence="6" id="KW-1185">Reference proteome</keyword>
<dbReference type="InterPro" id="IPR007492">
    <property type="entry name" value="LytTR_DNA-bd_dom"/>
</dbReference>
<organism evidence="5 6">
    <name type="scientific">Luteolibacter pohnpeiensis</name>
    <dbReference type="NCBI Taxonomy" id="454153"/>
    <lineage>
        <taxon>Bacteria</taxon>
        <taxon>Pseudomonadati</taxon>
        <taxon>Verrucomicrobiota</taxon>
        <taxon>Verrucomicrobiia</taxon>
        <taxon>Verrucomicrobiales</taxon>
        <taxon>Verrucomicrobiaceae</taxon>
        <taxon>Luteolibacter</taxon>
    </lineage>
</organism>
<sequence>MNPIRCLIIDDESLARERVASLLESEPDIQVVDEAGDGVAALEAIERHRPDLLFLDIQMPRLNGFEVLEAITSAQMPAVIFTTAYDNHAVRAFEVSAVDYLLKPFSGARFKDAVARARSQIRSGPDPGLARLMAHLRPPGEEARVLVKTADRILFVPATEIDHVESAGNYLVLHCGADRHIVRETMVSMAEKLADSGFMRISRSVILNLSRIRELRATGAGNYRVILKSGSRLDMTIPLRELQERMTAG</sequence>
<dbReference type="PANTHER" id="PTHR48111:SF69">
    <property type="entry name" value="RESPONSE REGULATOR RECEIVER"/>
    <property type="match status" value="1"/>
</dbReference>
<dbReference type="GO" id="GO:0032993">
    <property type="term" value="C:protein-DNA complex"/>
    <property type="evidence" value="ECO:0007669"/>
    <property type="project" value="TreeGrafter"/>
</dbReference>
<dbReference type="SMART" id="SM00448">
    <property type="entry name" value="REC"/>
    <property type="match status" value="1"/>
</dbReference>
<dbReference type="Pfam" id="PF04397">
    <property type="entry name" value="LytTR"/>
    <property type="match status" value="1"/>
</dbReference>
<dbReference type="FunFam" id="3.40.50.2300:FF:000051">
    <property type="entry name" value="Two-component response regulator yehT"/>
    <property type="match status" value="1"/>
</dbReference>